<proteinExistence type="predicted"/>
<evidence type="ECO:0000313" key="1">
    <source>
        <dbReference type="EMBL" id="KKM97645.1"/>
    </source>
</evidence>
<reference evidence="1" key="1">
    <citation type="journal article" date="2015" name="Nature">
        <title>Complex archaea that bridge the gap between prokaryotes and eukaryotes.</title>
        <authorList>
            <person name="Spang A."/>
            <person name="Saw J.H."/>
            <person name="Jorgensen S.L."/>
            <person name="Zaremba-Niedzwiedzka K."/>
            <person name="Martijn J."/>
            <person name="Lind A.E."/>
            <person name="van Eijk R."/>
            <person name="Schleper C."/>
            <person name="Guy L."/>
            <person name="Ettema T.J."/>
        </authorList>
    </citation>
    <scope>NUCLEOTIDE SEQUENCE</scope>
</reference>
<sequence length="72" mass="8192">MEKTKEPGIVDNLVKEGKIHPLTVELINLEKMCRIYGWTPNQVDDMDPFILEAFENILIGQAEGVEVPKPKK</sequence>
<accession>A0A0F9P9E8</accession>
<organism evidence="1">
    <name type="scientific">marine sediment metagenome</name>
    <dbReference type="NCBI Taxonomy" id="412755"/>
    <lineage>
        <taxon>unclassified sequences</taxon>
        <taxon>metagenomes</taxon>
        <taxon>ecological metagenomes</taxon>
    </lineage>
</organism>
<dbReference type="EMBL" id="LAZR01005723">
    <property type="protein sequence ID" value="KKM97645.1"/>
    <property type="molecule type" value="Genomic_DNA"/>
</dbReference>
<dbReference type="AlphaFoldDB" id="A0A0F9P9E8"/>
<comment type="caution">
    <text evidence="1">The sequence shown here is derived from an EMBL/GenBank/DDBJ whole genome shotgun (WGS) entry which is preliminary data.</text>
</comment>
<protein>
    <submittedName>
        <fullName evidence="1">Uncharacterized protein</fullName>
    </submittedName>
</protein>
<name>A0A0F9P9E8_9ZZZZ</name>
<gene>
    <name evidence="1" type="ORF">LCGC14_1166030</name>
</gene>